<proteinExistence type="predicted"/>
<evidence type="ECO:0000313" key="2">
    <source>
        <dbReference type="EMBL" id="AMU96181.1"/>
    </source>
</evidence>
<dbReference type="NCBIfam" id="NF045608">
    <property type="entry name" value="EpsI_type_V"/>
    <property type="match status" value="1"/>
</dbReference>
<evidence type="ECO:0000259" key="1">
    <source>
        <dbReference type="Pfam" id="PF11984"/>
    </source>
</evidence>
<protein>
    <recommendedName>
        <fullName evidence="1">Methanolan biosynthesis EpsI domain-containing protein</fullName>
    </recommendedName>
</protein>
<dbReference type="KEGG" id="ster:AOA14_16375"/>
<dbReference type="STRING" id="1219058.AOA14_16375"/>
<dbReference type="Proteomes" id="UP000076234">
    <property type="component" value="Chromosome"/>
</dbReference>
<dbReference type="EMBL" id="CP013342">
    <property type="protein sequence ID" value="AMU96181.1"/>
    <property type="molecule type" value="Genomic_DNA"/>
</dbReference>
<sequence>MADDSAASGPAISRRSALIGGTLAAASAFAFVRQPAVANPIVPEKTFDTWVPRQFGRWTSISESGVVLPPPDALRDRLYDNLVTRVYASASGVSVMMLLAYNNAQDGVLQLHRPETCYPVGGYALSDTREVDIPVGGRRIPANFFTATGPDRVEQVQYFTRLGDAFPRSWAEQRMAVIRANIAGDIPDGIMMRVSTLGMDAPEAETLLDEFSRSFILHSNARLQHLLLGATSST</sequence>
<dbReference type="PROSITE" id="PS51318">
    <property type="entry name" value="TAT"/>
    <property type="match status" value="1"/>
</dbReference>
<feature type="domain" description="Methanolan biosynthesis EpsI" evidence="1">
    <location>
        <begin position="19"/>
        <end position="216"/>
    </location>
</feature>
<dbReference type="NCBIfam" id="TIGR02914">
    <property type="entry name" value="EpsI_fam"/>
    <property type="match status" value="1"/>
</dbReference>
<organism evidence="2 3">
    <name type="scientific">Sphingopyxis terrae subsp. terrae NBRC 15098</name>
    <dbReference type="NCBI Taxonomy" id="1219058"/>
    <lineage>
        <taxon>Bacteria</taxon>
        <taxon>Pseudomonadati</taxon>
        <taxon>Pseudomonadota</taxon>
        <taxon>Alphaproteobacteria</taxon>
        <taxon>Sphingomonadales</taxon>
        <taxon>Sphingomonadaceae</taxon>
        <taxon>Sphingopyxis</taxon>
    </lineage>
</organism>
<dbReference type="InterPro" id="IPR006311">
    <property type="entry name" value="TAT_signal"/>
</dbReference>
<accession>A0A142W2D3</accession>
<gene>
    <name evidence="2" type="ORF">AOA14_16375</name>
</gene>
<reference evidence="3" key="1">
    <citation type="submission" date="2015-11" db="EMBL/GenBank/DDBJ databases">
        <title>Complete genome sequence of a polyethylene glycol-degrading strain Sphingopyxis terrae strain 203-1 (NBRC 15098).</title>
        <authorList>
            <person name="Yoshiyuki O."/>
            <person name="Shouta N."/>
            <person name="Nagata Y."/>
            <person name="Numata M."/>
            <person name="Tsuchikane K."/>
            <person name="Hosoyama A."/>
            <person name="Yamazoe A."/>
            <person name="Tsuda M."/>
            <person name="Fujita N."/>
            <person name="Kawai F."/>
        </authorList>
    </citation>
    <scope>NUCLEOTIDE SEQUENCE [LARGE SCALE GENOMIC DNA]</scope>
    <source>
        <strain evidence="3">203-1</strain>
    </source>
</reference>
<name>A0A142W2D3_9SPHN</name>
<dbReference type="InterPro" id="IPR054654">
    <property type="entry name" value="EpsI_type_V_pred"/>
</dbReference>
<evidence type="ECO:0000313" key="3">
    <source>
        <dbReference type="Proteomes" id="UP000076234"/>
    </source>
</evidence>
<dbReference type="Pfam" id="PF11984">
    <property type="entry name" value="DUF3485"/>
    <property type="match status" value="1"/>
</dbReference>
<dbReference type="RefSeq" id="WP_062902558.1">
    <property type="nucleotide sequence ID" value="NZ_CP013342.1"/>
</dbReference>
<reference evidence="2 3" key="2">
    <citation type="journal article" date="2016" name="Genome Announc.">
        <title>Complete Genome Sequence of Sphingopyxis terrae Strain 203-1 (NBRC 111660), a Polyethylene Glycol Degrader.</title>
        <authorList>
            <person name="Ohtsubo Y."/>
            <person name="Nonoyama S."/>
            <person name="Nagata Y."/>
            <person name="Numata M."/>
            <person name="Tsuchikane K."/>
            <person name="Hosoyama A."/>
            <person name="Yamazoe A."/>
            <person name="Tsuda M."/>
            <person name="Fujita N."/>
            <person name="Kawai F."/>
        </authorList>
    </citation>
    <scope>NUCLEOTIDE SEQUENCE [LARGE SCALE GENOMIC DNA]</scope>
    <source>
        <strain evidence="2 3">203-1</strain>
    </source>
</reference>
<dbReference type="InterPro" id="IPR014263">
    <property type="entry name" value="Methanolan_biosynth_EpsI"/>
</dbReference>
<dbReference type="AlphaFoldDB" id="A0A142W2D3"/>